<evidence type="ECO:0000313" key="2">
    <source>
        <dbReference type="Proteomes" id="UP000252139"/>
    </source>
</evidence>
<keyword evidence="2" id="KW-1185">Reference proteome</keyword>
<accession>A0A367KA83</accession>
<organism evidence="1 2">
    <name type="scientific">Rhizopus azygosporus</name>
    <name type="common">Rhizopus microsporus var. azygosporus</name>
    <dbReference type="NCBI Taxonomy" id="86630"/>
    <lineage>
        <taxon>Eukaryota</taxon>
        <taxon>Fungi</taxon>
        <taxon>Fungi incertae sedis</taxon>
        <taxon>Mucoromycota</taxon>
        <taxon>Mucoromycotina</taxon>
        <taxon>Mucoromycetes</taxon>
        <taxon>Mucorales</taxon>
        <taxon>Mucorineae</taxon>
        <taxon>Rhizopodaceae</taxon>
        <taxon>Rhizopus</taxon>
    </lineage>
</organism>
<name>A0A367KA83_RHIAZ</name>
<gene>
    <name evidence="1" type="ORF">CU097_006991</name>
</gene>
<evidence type="ECO:0008006" key="3">
    <source>
        <dbReference type="Google" id="ProtNLM"/>
    </source>
</evidence>
<dbReference type="Proteomes" id="UP000252139">
    <property type="component" value="Unassembled WGS sequence"/>
</dbReference>
<reference evidence="1 2" key="1">
    <citation type="journal article" date="2018" name="G3 (Bethesda)">
        <title>Phylogenetic and Phylogenomic Definition of Rhizopus Species.</title>
        <authorList>
            <person name="Gryganskyi A.P."/>
            <person name="Golan J."/>
            <person name="Dolatabadi S."/>
            <person name="Mondo S."/>
            <person name="Robb S."/>
            <person name="Idnurm A."/>
            <person name="Muszewska A."/>
            <person name="Steczkiewicz K."/>
            <person name="Masonjones S."/>
            <person name="Liao H.L."/>
            <person name="Gajdeczka M.T."/>
            <person name="Anike F."/>
            <person name="Vuek A."/>
            <person name="Anishchenko I.M."/>
            <person name="Voigt K."/>
            <person name="de Hoog G.S."/>
            <person name="Smith M.E."/>
            <person name="Heitman J."/>
            <person name="Vilgalys R."/>
            <person name="Stajich J.E."/>
        </authorList>
    </citation>
    <scope>NUCLEOTIDE SEQUENCE [LARGE SCALE GENOMIC DNA]</scope>
    <source>
        <strain evidence="1 2">CBS 357.93</strain>
    </source>
</reference>
<protein>
    <recommendedName>
        <fullName evidence="3">OTU domain-containing protein</fullName>
    </recommendedName>
</protein>
<comment type="caution">
    <text evidence="1">The sequence shown here is derived from an EMBL/GenBank/DDBJ whole genome shotgun (WGS) entry which is preliminary data.</text>
</comment>
<dbReference type="STRING" id="86630.A0A367KA83"/>
<proteinExistence type="predicted"/>
<dbReference type="CDD" id="cd22744">
    <property type="entry name" value="OTU"/>
    <property type="match status" value="1"/>
</dbReference>
<dbReference type="EMBL" id="PJQL01000148">
    <property type="protein sequence ID" value="RCH99076.1"/>
    <property type="molecule type" value="Genomic_DNA"/>
</dbReference>
<dbReference type="AlphaFoldDB" id="A0A367KA83"/>
<sequence length="221" mass="24873">MATSACTEYMLKENLSGASYTFSIIYENNEHAGIVNSFYQDFGVDFEKVAKIYSPDADGNCGYRAISMAKYKDTPYANRVEDSDSFKKSLSCNLSPCPIQYWFNTTDCPQIAAGAFGRGIAVFSKTLFNGKPFITSSFFAPLASEPTNYTIINILLDHNHFYLIETARTKTGRPVKFPIPTLNPYHKAIIKRNPALCVRDYSIVFEFITVTTFINNFTINQ</sequence>
<evidence type="ECO:0000313" key="1">
    <source>
        <dbReference type="EMBL" id="RCH99076.1"/>
    </source>
</evidence>
<dbReference type="OrthoDB" id="2290200at2759"/>